<dbReference type="OrthoDB" id="4555598at2"/>
<dbReference type="Gene3D" id="2.60.40.2880">
    <property type="entry name" value="MmpS1-5, C-terminal soluble domain"/>
    <property type="match status" value="1"/>
</dbReference>
<evidence type="ECO:0008006" key="5">
    <source>
        <dbReference type="Google" id="ProtNLM"/>
    </source>
</evidence>
<gene>
    <name evidence="3" type="ORF">FHE74_07685</name>
</gene>
<feature type="region of interest" description="Disordered" evidence="1">
    <location>
        <begin position="1"/>
        <end position="23"/>
    </location>
</feature>
<evidence type="ECO:0000256" key="1">
    <source>
        <dbReference type="SAM" id="MobiDB-lite"/>
    </source>
</evidence>
<evidence type="ECO:0000313" key="4">
    <source>
        <dbReference type="Proteomes" id="UP000312032"/>
    </source>
</evidence>
<name>A0A5C4U2F9_9CORY</name>
<keyword evidence="4" id="KW-1185">Reference proteome</keyword>
<keyword evidence="2" id="KW-0812">Transmembrane</keyword>
<sequence>MSTPAHDQQPANSNQYPQQPSIPQGYELRQKKPWYKKAGCIIPLILVLLMLLLLGSCTALFGSAINETEKMMNEEHTVTYRIQGDAQDATVTYSSDEMETAQDTGVQAGWEKEVKVKGFWSPHFTASNGMNDYGTITCQILSDGNVIAENTGSGQFASVTCNASTEDLGKK</sequence>
<proteinExistence type="predicted"/>
<dbReference type="InterPro" id="IPR038468">
    <property type="entry name" value="MmpS_C"/>
</dbReference>
<keyword evidence="2" id="KW-0472">Membrane</keyword>
<evidence type="ECO:0000256" key="2">
    <source>
        <dbReference type="SAM" id="Phobius"/>
    </source>
</evidence>
<dbReference type="Proteomes" id="UP000312032">
    <property type="component" value="Unassembled WGS sequence"/>
</dbReference>
<reference evidence="3 4" key="1">
    <citation type="submission" date="2019-06" db="EMBL/GenBank/DDBJ databases">
        <authorList>
            <person name="Li J."/>
        </authorList>
    </citation>
    <scope>NUCLEOTIDE SEQUENCE [LARGE SCALE GENOMIC DNA]</scope>
    <source>
        <strain evidence="3 4">LMG 28165</strain>
    </source>
</reference>
<evidence type="ECO:0000313" key="3">
    <source>
        <dbReference type="EMBL" id="TNL96571.1"/>
    </source>
</evidence>
<dbReference type="EMBL" id="VDHJ01000010">
    <property type="protein sequence ID" value="TNL96571.1"/>
    <property type="molecule type" value="Genomic_DNA"/>
</dbReference>
<feature type="compositionally biased region" description="Polar residues" evidence="1">
    <location>
        <begin position="1"/>
        <end position="22"/>
    </location>
</feature>
<accession>A0A5C4U2F9</accession>
<comment type="caution">
    <text evidence="3">The sequence shown here is derived from an EMBL/GenBank/DDBJ whole genome shotgun (WGS) entry which is preliminary data.</text>
</comment>
<dbReference type="RefSeq" id="WP_139465925.1">
    <property type="nucleotide sequence ID" value="NZ_VDHJ01000010.1"/>
</dbReference>
<organism evidence="3 4">
    <name type="scientific">Corynebacterium tapiri</name>
    <dbReference type="NCBI Taxonomy" id="1448266"/>
    <lineage>
        <taxon>Bacteria</taxon>
        <taxon>Bacillati</taxon>
        <taxon>Actinomycetota</taxon>
        <taxon>Actinomycetes</taxon>
        <taxon>Mycobacteriales</taxon>
        <taxon>Corynebacteriaceae</taxon>
        <taxon>Corynebacterium</taxon>
    </lineage>
</organism>
<feature type="transmembrane region" description="Helical" evidence="2">
    <location>
        <begin position="38"/>
        <end position="62"/>
    </location>
</feature>
<protein>
    <recommendedName>
        <fullName evidence="5">MmpS family membrane protein</fullName>
    </recommendedName>
</protein>
<dbReference type="AlphaFoldDB" id="A0A5C4U2F9"/>
<keyword evidence="2" id="KW-1133">Transmembrane helix</keyword>